<gene>
    <name evidence="1" type="ORF">SAMN04487971_11613</name>
</gene>
<dbReference type="OrthoDB" id="8261795at2"/>
<evidence type="ECO:0008006" key="3">
    <source>
        <dbReference type="Google" id="ProtNLM"/>
    </source>
</evidence>
<organism evidence="1 2">
    <name type="scientific">Paracoccus chinensis</name>
    <dbReference type="NCBI Taxonomy" id="525640"/>
    <lineage>
        <taxon>Bacteria</taxon>
        <taxon>Pseudomonadati</taxon>
        <taxon>Pseudomonadota</taxon>
        <taxon>Alphaproteobacteria</taxon>
        <taxon>Rhodobacterales</taxon>
        <taxon>Paracoccaceae</taxon>
        <taxon>Paracoccus</taxon>
    </lineage>
</organism>
<evidence type="ECO:0000313" key="1">
    <source>
        <dbReference type="EMBL" id="SDL64118.1"/>
    </source>
</evidence>
<name>A0A1G9LQB4_9RHOB</name>
<keyword evidence="2" id="KW-1185">Reference proteome</keyword>
<dbReference type="AlphaFoldDB" id="A0A1G9LQB4"/>
<evidence type="ECO:0000313" key="2">
    <source>
        <dbReference type="Proteomes" id="UP000199555"/>
    </source>
</evidence>
<dbReference type="Proteomes" id="UP000199555">
    <property type="component" value="Unassembled WGS sequence"/>
</dbReference>
<accession>A0A1G9LQB4</accession>
<protein>
    <recommendedName>
        <fullName evidence="3">Transposase</fullName>
    </recommendedName>
</protein>
<proteinExistence type="predicted"/>
<sequence length="76" mass="8432">MEEVAADTRRLLVTGGAAVIRWALLRSAPRNLWLKRMLKRQLPIVAAFALANKMARCILAMLTGGEHYHDPAVVHA</sequence>
<reference evidence="2" key="1">
    <citation type="submission" date="2016-10" db="EMBL/GenBank/DDBJ databases">
        <authorList>
            <person name="Varghese N."/>
            <person name="Submissions S."/>
        </authorList>
    </citation>
    <scope>NUCLEOTIDE SEQUENCE [LARGE SCALE GENOMIC DNA]</scope>
    <source>
        <strain evidence="2">CGMCC 1.7655</strain>
    </source>
</reference>
<dbReference type="EMBL" id="FNGE01000016">
    <property type="protein sequence ID" value="SDL64118.1"/>
    <property type="molecule type" value="Genomic_DNA"/>
</dbReference>
<dbReference type="STRING" id="525640.SAMN04487971_11613"/>
<dbReference type="RefSeq" id="WP_090756969.1">
    <property type="nucleotide sequence ID" value="NZ_FNGE01000016.1"/>
</dbReference>